<dbReference type="SUPFAM" id="SSF54637">
    <property type="entry name" value="Thioesterase/thiol ester dehydrase-isomerase"/>
    <property type="match status" value="1"/>
</dbReference>
<dbReference type="Gene3D" id="3.10.129.10">
    <property type="entry name" value="Hotdog Thioesterase"/>
    <property type="match status" value="1"/>
</dbReference>
<dbReference type="Proteomes" id="UP000249799">
    <property type="component" value="Chromosome"/>
</dbReference>
<keyword evidence="2" id="KW-1185">Reference proteome</keyword>
<dbReference type="InterPro" id="IPR027961">
    <property type="entry name" value="DUF4442"/>
</dbReference>
<dbReference type="Pfam" id="PF14539">
    <property type="entry name" value="DUF4442"/>
    <property type="match status" value="1"/>
</dbReference>
<dbReference type="CDD" id="cd03443">
    <property type="entry name" value="PaaI_thioesterase"/>
    <property type="match status" value="1"/>
</dbReference>
<sequence>MADPLAILQKTWDKLKNVPKGGHVFGRIVGRMAPYTGTIRPIVRDLERGYARIEMRDRKQVRNHLKSIHAIALMNLAEVSSGLAFTYSLPPKTRAILTGLEIDYLKKARGTLTAECHCEIPETNERAEYVLEVVTRDTSGDIVTRARAKWLIGPLN</sequence>
<proteinExistence type="predicted"/>
<dbReference type="AlphaFoldDB" id="A0A2Z4FLN5"/>
<dbReference type="RefSeq" id="WP_111334846.1">
    <property type="nucleotide sequence ID" value="NZ_CP030032.1"/>
</dbReference>
<accession>A0A2Z4FLN5</accession>
<organism evidence="1 2">
    <name type="scientific">Bradymonas sediminis</name>
    <dbReference type="NCBI Taxonomy" id="1548548"/>
    <lineage>
        <taxon>Bacteria</taxon>
        <taxon>Deltaproteobacteria</taxon>
        <taxon>Bradymonadales</taxon>
        <taxon>Bradymonadaceae</taxon>
        <taxon>Bradymonas</taxon>
    </lineage>
</organism>
<dbReference type="OrthoDB" id="793353at2"/>
<evidence type="ECO:0000313" key="2">
    <source>
        <dbReference type="Proteomes" id="UP000249799"/>
    </source>
</evidence>
<evidence type="ECO:0000313" key="1">
    <source>
        <dbReference type="EMBL" id="AWV89861.1"/>
    </source>
</evidence>
<dbReference type="EMBL" id="CP030032">
    <property type="protein sequence ID" value="AWV89861.1"/>
    <property type="molecule type" value="Genomic_DNA"/>
</dbReference>
<name>A0A2Z4FLN5_9DELT</name>
<dbReference type="KEGG" id="bsed:DN745_11125"/>
<dbReference type="InterPro" id="IPR029069">
    <property type="entry name" value="HotDog_dom_sf"/>
</dbReference>
<gene>
    <name evidence="1" type="ORF">DN745_11125</name>
</gene>
<reference evidence="1 2" key="1">
    <citation type="submission" date="2018-06" db="EMBL/GenBank/DDBJ databases">
        <title>Lujinxingia sediminis gen. nov. sp. nov., a new facultative anaerobic member of the class Deltaproteobacteria, and proposal of Lujinxingaceae fam. nov.</title>
        <authorList>
            <person name="Guo L.-Y."/>
            <person name="Li C.-M."/>
            <person name="Wang S."/>
            <person name="Du Z.-J."/>
        </authorList>
    </citation>
    <scope>NUCLEOTIDE SEQUENCE [LARGE SCALE GENOMIC DNA]</scope>
    <source>
        <strain evidence="1 2">FA350</strain>
    </source>
</reference>
<protein>
    <submittedName>
        <fullName evidence="1">DUF4442 domain-containing protein</fullName>
    </submittedName>
</protein>